<reference evidence="1" key="2">
    <citation type="journal article" date="2021" name="PeerJ">
        <title>Extensive microbial diversity within the chicken gut microbiome revealed by metagenomics and culture.</title>
        <authorList>
            <person name="Gilroy R."/>
            <person name="Ravi A."/>
            <person name="Getino M."/>
            <person name="Pursley I."/>
            <person name="Horton D.L."/>
            <person name="Alikhan N.F."/>
            <person name="Baker D."/>
            <person name="Gharbi K."/>
            <person name="Hall N."/>
            <person name="Watson M."/>
            <person name="Adriaenssens E.M."/>
            <person name="Foster-Nyarko E."/>
            <person name="Jarju S."/>
            <person name="Secka A."/>
            <person name="Antonio M."/>
            <person name="Oren A."/>
            <person name="Chaudhuri R.R."/>
            <person name="La Ragione R."/>
            <person name="Hildebrand F."/>
            <person name="Pallen M.J."/>
        </authorList>
    </citation>
    <scope>NUCLEOTIDE SEQUENCE</scope>
    <source>
        <strain evidence="1">23406</strain>
    </source>
</reference>
<evidence type="ECO:0000313" key="2">
    <source>
        <dbReference type="Proteomes" id="UP000886891"/>
    </source>
</evidence>
<evidence type="ECO:0000313" key="1">
    <source>
        <dbReference type="EMBL" id="HIV00443.1"/>
    </source>
</evidence>
<proteinExistence type="predicted"/>
<name>A0A9D1SX93_9FIRM</name>
<dbReference type="Proteomes" id="UP000886891">
    <property type="component" value="Unassembled WGS sequence"/>
</dbReference>
<reference evidence="1" key="1">
    <citation type="submission" date="2020-10" db="EMBL/GenBank/DDBJ databases">
        <authorList>
            <person name="Gilroy R."/>
        </authorList>
    </citation>
    <scope>NUCLEOTIDE SEQUENCE</scope>
    <source>
        <strain evidence="1">23406</strain>
    </source>
</reference>
<accession>A0A9D1SX93</accession>
<sequence length="160" mass="17931">MKKSAILKLTALIVLLLALIAVALTVAFYRPVTMKDPVKFRVGSYEAAVEIKKGDSGFDELQKTIEKTTATARGSIFAKRLAKNSTCEGSVFDNDKMLESYWVEIYEEDGTVRAFTFRSDPVNTLIMFVFEDEGRKDGEFSVFYRCDTTTLKAAIEGLVR</sequence>
<comment type="caution">
    <text evidence="1">The sequence shown here is derived from an EMBL/GenBank/DDBJ whole genome shotgun (WGS) entry which is preliminary data.</text>
</comment>
<dbReference type="AlphaFoldDB" id="A0A9D1SX93"/>
<protein>
    <submittedName>
        <fullName evidence="1">Uncharacterized protein</fullName>
    </submittedName>
</protein>
<dbReference type="EMBL" id="DVOH01000038">
    <property type="protein sequence ID" value="HIV00443.1"/>
    <property type="molecule type" value="Genomic_DNA"/>
</dbReference>
<gene>
    <name evidence="1" type="ORF">IAB14_04960</name>
</gene>
<organism evidence="1 2">
    <name type="scientific">Candidatus Stercoripulliclostridium merdipullorum</name>
    <dbReference type="NCBI Taxonomy" id="2840952"/>
    <lineage>
        <taxon>Bacteria</taxon>
        <taxon>Bacillati</taxon>
        <taxon>Bacillota</taxon>
        <taxon>Clostridia</taxon>
        <taxon>Eubacteriales</taxon>
        <taxon>Candidatus Stercoripulliclostridium</taxon>
    </lineage>
</organism>